<gene>
    <name evidence="2" type="ORF">LCGC14_2249410</name>
</gene>
<dbReference type="Gene3D" id="3.40.630.30">
    <property type="match status" value="1"/>
</dbReference>
<dbReference type="InterPro" id="IPR000182">
    <property type="entry name" value="GNAT_dom"/>
</dbReference>
<organism evidence="2">
    <name type="scientific">marine sediment metagenome</name>
    <dbReference type="NCBI Taxonomy" id="412755"/>
    <lineage>
        <taxon>unclassified sequences</taxon>
        <taxon>metagenomes</taxon>
        <taxon>ecological metagenomes</taxon>
    </lineage>
</organism>
<evidence type="ECO:0000259" key="1">
    <source>
        <dbReference type="PROSITE" id="PS51186"/>
    </source>
</evidence>
<comment type="caution">
    <text evidence="2">The sequence shown here is derived from an EMBL/GenBank/DDBJ whole genome shotgun (WGS) entry which is preliminary data.</text>
</comment>
<feature type="domain" description="N-acetyltransferase" evidence="1">
    <location>
        <begin position="15"/>
        <end position="178"/>
    </location>
</feature>
<protein>
    <recommendedName>
        <fullName evidence="1">N-acetyltransferase domain-containing protein</fullName>
    </recommendedName>
</protein>
<sequence length="201" mass="21970">MSAQDRQRPLPWAEVALAPLEQDDLELVHGWQNAPAVRDLTMGFRYPIQKDTVRDWIAGLSAGAPRRAVYAIRHRDEAVGIVHLDEMVPHQRRASLGVFVAAPDRRKSGIGHVATALILDYGFNGLDLRKVGLEVLATNAGAIALYERLGFVREGVKRQEYFADGACHDSCVYGLLRAEFAALPAAAQRLCLGLGRSDGTA</sequence>
<dbReference type="Pfam" id="PF13302">
    <property type="entry name" value="Acetyltransf_3"/>
    <property type="match status" value="1"/>
</dbReference>
<reference evidence="2" key="1">
    <citation type="journal article" date="2015" name="Nature">
        <title>Complex archaea that bridge the gap between prokaryotes and eukaryotes.</title>
        <authorList>
            <person name="Spang A."/>
            <person name="Saw J.H."/>
            <person name="Jorgensen S.L."/>
            <person name="Zaremba-Niedzwiedzka K."/>
            <person name="Martijn J."/>
            <person name="Lind A.E."/>
            <person name="van Eijk R."/>
            <person name="Schleper C."/>
            <person name="Guy L."/>
            <person name="Ettema T.J."/>
        </authorList>
    </citation>
    <scope>NUCLEOTIDE SEQUENCE</scope>
</reference>
<dbReference type="GO" id="GO:0016747">
    <property type="term" value="F:acyltransferase activity, transferring groups other than amino-acyl groups"/>
    <property type="evidence" value="ECO:0007669"/>
    <property type="project" value="InterPro"/>
</dbReference>
<dbReference type="PANTHER" id="PTHR43415:SF3">
    <property type="entry name" value="GNAT-FAMILY ACETYLTRANSFERASE"/>
    <property type="match status" value="1"/>
</dbReference>
<dbReference type="PROSITE" id="PS51186">
    <property type="entry name" value="GNAT"/>
    <property type="match status" value="1"/>
</dbReference>
<evidence type="ECO:0000313" key="2">
    <source>
        <dbReference type="EMBL" id="KKL56038.1"/>
    </source>
</evidence>
<accession>A0A0F9D2S7</accession>
<name>A0A0F9D2S7_9ZZZZ</name>
<dbReference type="EMBL" id="LAZR01030630">
    <property type="protein sequence ID" value="KKL56038.1"/>
    <property type="molecule type" value="Genomic_DNA"/>
</dbReference>
<proteinExistence type="predicted"/>
<dbReference type="InterPro" id="IPR016181">
    <property type="entry name" value="Acyl_CoA_acyltransferase"/>
</dbReference>
<dbReference type="PANTHER" id="PTHR43415">
    <property type="entry name" value="SPERMIDINE N(1)-ACETYLTRANSFERASE"/>
    <property type="match status" value="1"/>
</dbReference>
<dbReference type="SUPFAM" id="SSF55729">
    <property type="entry name" value="Acyl-CoA N-acyltransferases (Nat)"/>
    <property type="match status" value="1"/>
</dbReference>
<dbReference type="AlphaFoldDB" id="A0A0F9D2S7"/>